<evidence type="ECO:0000256" key="7">
    <source>
        <dbReference type="ARBA" id="ARBA00022737"/>
    </source>
</evidence>
<dbReference type="CDD" id="cd02995">
    <property type="entry name" value="PDI_a_PDI_a'_C"/>
    <property type="match status" value="1"/>
</dbReference>
<evidence type="ECO:0000313" key="17">
    <source>
        <dbReference type="EMBL" id="KAJ3046905.1"/>
    </source>
</evidence>
<comment type="similarity">
    <text evidence="4 13">Belongs to the protein disulfide isomerase family.</text>
</comment>
<dbReference type="CDD" id="cd02961">
    <property type="entry name" value="PDI_a_family"/>
    <property type="match status" value="1"/>
</dbReference>
<dbReference type="PROSITE" id="PS00194">
    <property type="entry name" value="THIOREDOXIN_1"/>
    <property type="match status" value="1"/>
</dbReference>
<evidence type="ECO:0000256" key="9">
    <source>
        <dbReference type="ARBA" id="ARBA00023157"/>
    </source>
</evidence>
<feature type="signal peptide" evidence="14">
    <location>
        <begin position="1"/>
        <end position="20"/>
    </location>
</feature>
<evidence type="ECO:0000256" key="10">
    <source>
        <dbReference type="ARBA" id="ARBA00023235"/>
    </source>
</evidence>
<dbReference type="FunFam" id="3.40.30.10:FF:000139">
    <property type="entry name" value="Protein disulfide-isomerase"/>
    <property type="match status" value="1"/>
</dbReference>
<feature type="chain" id="PRO_5041778440" description="Protein disulfide-isomerase" evidence="14">
    <location>
        <begin position="21"/>
        <end position="484"/>
    </location>
</feature>
<gene>
    <name evidence="17" type="primary">PDI1</name>
    <name evidence="17" type="ORF">HK097_000406</name>
</gene>
<dbReference type="InterPro" id="IPR005788">
    <property type="entry name" value="PDI_thioredoxin-like_dom"/>
</dbReference>
<keyword evidence="7" id="KW-0677">Repeat</keyword>
<protein>
    <recommendedName>
        <fullName evidence="12 14">Protein disulfide-isomerase</fullName>
        <ecNumber evidence="5 14">5.3.4.1</ecNumber>
    </recommendedName>
</protein>
<comment type="function">
    <text evidence="2">Participates in the folding of proteins containing disulfide bonds, may be involved in glycosylation, prolyl hydroxylation and triglyceride transfer.</text>
</comment>
<dbReference type="FunFam" id="3.40.30.10:FF:000185">
    <property type="entry name" value="Protein disulfide-isomerase"/>
    <property type="match status" value="1"/>
</dbReference>
<dbReference type="CDD" id="cd02981">
    <property type="entry name" value="PDI_b_family"/>
    <property type="match status" value="1"/>
</dbReference>
<comment type="catalytic activity">
    <reaction evidence="1 14">
        <text>Catalyzes the rearrangement of -S-S- bonds in proteins.</text>
        <dbReference type="EC" id="5.3.4.1"/>
    </reaction>
</comment>
<accession>A0AAD5X2K9</accession>
<evidence type="ECO:0000256" key="2">
    <source>
        <dbReference type="ARBA" id="ARBA00002692"/>
    </source>
</evidence>
<dbReference type="AlphaFoldDB" id="A0AAD5X2K9"/>
<evidence type="ECO:0000256" key="14">
    <source>
        <dbReference type="RuleBase" id="RU361130"/>
    </source>
</evidence>
<dbReference type="FunFam" id="3.40.30.10:FF:000027">
    <property type="entry name" value="protein disulfide-isomerase A2"/>
    <property type="match status" value="1"/>
</dbReference>
<comment type="subcellular location">
    <subcellularLocation>
        <location evidence="3">Endoplasmic reticulum lumen</location>
    </subcellularLocation>
</comment>
<sequence length="484" mass="52573">MKTSANLLIALLALVGSGRADASAESAAPVDSDVVVLGKALAPEYEKAATELKSDDIPIAKVDCTVETEICEEHKIQGFPTLKIFRKGASSEFKGQRKADSIVSVLKKQALPAISELTADKVESFSASDRVVVIAYVKSGSSEYKAFESVAEKHRDDFVFGYTSDKAAAKAAGVSIPSVVLYKKFDEGKNEFDGKDLTSDAIESFVKVNSVPTMDDIGPENFQSYVDSGLPLAYLFVGSDSDRTTYGPVVEPLAKAYKGKINFVYLDATKYGAHGKNLNLKESWPAFALSEPKKNLKYPFDQEAKMEAGVVEAFVKSFVDGKLEPSLKSEAVPESNDGPVKVIVGKTYNEIVNDTGKDVLVEFYAPWCGHCKRLAPIYEELGEKFKDIENIVIAKIDATENDLPADTPFTIEGFPTLKLIKAKDNTVVSYEGDRTLEDLAKFVKENAVHGSEVQVEVEEKEEEVVEEADAASPAAEATEGHDEL</sequence>
<dbReference type="Pfam" id="PF13848">
    <property type="entry name" value="Thioredoxin_6"/>
    <property type="match status" value="1"/>
</dbReference>
<keyword evidence="8" id="KW-0256">Endoplasmic reticulum</keyword>
<dbReference type="GO" id="GO:0005788">
    <property type="term" value="C:endoplasmic reticulum lumen"/>
    <property type="evidence" value="ECO:0007669"/>
    <property type="project" value="UniProtKB-SubCell"/>
</dbReference>
<evidence type="ECO:0000256" key="12">
    <source>
        <dbReference type="ARBA" id="ARBA00039846"/>
    </source>
</evidence>
<keyword evidence="9" id="KW-1015">Disulfide bond</keyword>
<dbReference type="NCBIfam" id="TIGR01130">
    <property type="entry name" value="ER_PDI_fam"/>
    <property type="match status" value="1"/>
</dbReference>
<dbReference type="EC" id="5.3.4.1" evidence="5 14"/>
<evidence type="ECO:0000256" key="3">
    <source>
        <dbReference type="ARBA" id="ARBA00004319"/>
    </source>
</evidence>
<evidence type="ECO:0000259" key="16">
    <source>
        <dbReference type="PROSITE" id="PS51352"/>
    </source>
</evidence>
<dbReference type="SUPFAM" id="SSF52833">
    <property type="entry name" value="Thioredoxin-like"/>
    <property type="match status" value="4"/>
</dbReference>
<dbReference type="CDD" id="cd02982">
    <property type="entry name" value="PDI_b'_family"/>
    <property type="match status" value="1"/>
</dbReference>
<dbReference type="GO" id="GO:0003756">
    <property type="term" value="F:protein disulfide isomerase activity"/>
    <property type="evidence" value="ECO:0007669"/>
    <property type="project" value="UniProtKB-EC"/>
</dbReference>
<dbReference type="GO" id="GO:0034976">
    <property type="term" value="P:response to endoplasmic reticulum stress"/>
    <property type="evidence" value="ECO:0007669"/>
    <property type="project" value="TreeGrafter"/>
</dbReference>
<dbReference type="NCBIfam" id="TIGR01126">
    <property type="entry name" value="pdi_dom"/>
    <property type="match status" value="1"/>
</dbReference>
<evidence type="ECO:0000256" key="6">
    <source>
        <dbReference type="ARBA" id="ARBA00022729"/>
    </source>
</evidence>
<dbReference type="InterPro" id="IPR005792">
    <property type="entry name" value="Prot_disulphide_isomerase"/>
</dbReference>
<keyword evidence="6 14" id="KW-0732">Signal</keyword>
<evidence type="ECO:0000256" key="15">
    <source>
        <dbReference type="SAM" id="MobiDB-lite"/>
    </source>
</evidence>
<proteinExistence type="inferred from homology"/>
<reference evidence="17" key="1">
    <citation type="submission" date="2020-05" db="EMBL/GenBank/DDBJ databases">
        <title>Phylogenomic resolution of chytrid fungi.</title>
        <authorList>
            <person name="Stajich J.E."/>
            <person name="Amses K."/>
            <person name="Simmons R."/>
            <person name="Seto K."/>
            <person name="Myers J."/>
            <person name="Bonds A."/>
            <person name="Quandt C.A."/>
            <person name="Barry K."/>
            <person name="Liu P."/>
            <person name="Grigoriev I."/>
            <person name="Longcore J.E."/>
            <person name="James T.Y."/>
        </authorList>
    </citation>
    <scope>NUCLEOTIDE SEQUENCE</scope>
    <source>
        <strain evidence="17">JEL0318</strain>
    </source>
</reference>
<evidence type="ECO:0000256" key="8">
    <source>
        <dbReference type="ARBA" id="ARBA00022824"/>
    </source>
</evidence>
<evidence type="ECO:0000313" key="18">
    <source>
        <dbReference type="Proteomes" id="UP001212841"/>
    </source>
</evidence>
<dbReference type="Pfam" id="PF00085">
    <property type="entry name" value="Thioredoxin"/>
    <property type="match status" value="2"/>
</dbReference>
<comment type="caution">
    <text evidence="17">The sequence shown here is derived from an EMBL/GenBank/DDBJ whole genome shotgun (WGS) entry which is preliminary data.</text>
</comment>
<dbReference type="GO" id="GO:0006457">
    <property type="term" value="P:protein folding"/>
    <property type="evidence" value="ECO:0007669"/>
    <property type="project" value="TreeGrafter"/>
</dbReference>
<evidence type="ECO:0000256" key="4">
    <source>
        <dbReference type="ARBA" id="ARBA00006347"/>
    </source>
</evidence>
<evidence type="ECO:0000256" key="5">
    <source>
        <dbReference type="ARBA" id="ARBA00012723"/>
    </source>
</evidence>
<feature type="compositionally biased region" description="Acidic residues" evidence="15">
    <location>
        <begin position="455"/>
        <end position="469"/>
    </location>
</feature>
<evidence type="ECO:0000256" key="13">
    <source>
        <dbReference type="RuleBase" id="RU004208"/>
    </source>
</evidence>
<keyword evidence="18" id="KW-1185">Reference proteome</keyword>
<dbReference type="InterPro" id="IPR017937">
    <property type="entry name" value="Thioredoxin_CS"/>
</dbReference>
<dbReference type="InterPro" id="IPR013766">
    <property type="entry name" value="Thioredoxin_domain"/>
</dbReference>
<keyword evidence="11" id="KW-0676">Redox-active center</keyword>
<dbReference type="InterPro" id="IPR036249">
    <property type="entry name" value="Thioredoxin-like_sf"/>
</dbReference>
<dbReference type="PROSITE" id="PS51352">
    <property type="entry name" value="THIOREDOXIN_2"/>
    <property type="match status" value="1"/>
</dbReference>
<evidence type="ECO:0000256" key="1">
    <source>
        <dbReference type="ARBA" id="ARBA00001182"/>
    </source>
</evidence>
<feature type="region of interest" description="Disordered" evidence="15">
    <location>
        <begin position="453"/>
        <end position="484"/>
    </location>
</feature>
<dbReference type="PANTHER" id="PTHR18929">
    <property type="entry name" value="PROTEIN DISULFIDE ISOMERASE"/>
    <property type="match status" value="1"/>
</dbReference>
<evidence type="ECO:0000256" key="11">
    <source>
        <dbReference type="ARBA" id="ARBA00023284"/>
    </source>
</evidence>
<dbReference type="EMBL" id="JADGJD010001068">
    <property type="protein sequence ID" value="KAJ3046905.1"/>
    <property type="molecule type" value="Genomic_DNA"/>
</dbReference>
<organism evidence="17 18">
    <name type="scientific">Rhizophlyctis rosea</name>
    <dbReference type="NCBI Taxonomy" id="64517"/>
    <lineage>
        <taxon>Eukaryota</taxon>
        <taxon>Fungi</taxon>
        <taxon>Fungi incertae sedis</taxon>
        <taxon>Chytridiomycota</taxon>
        <taxon>Chytridiomycota incertae sedis</taxon>
        <taxon>Chytridiomycetes</taxon>
        <taxon>Rhizophlyctidales</taxon>
        <taxon>Rhizophlyctidaceae</taxon>
        <taxon>Rhizophlyctis</taxon>
    </lineage>
</organism>
<dbReference type="PANTHER" id="PTHR18929:SF132">
    <property type="entry name" value="PROTEIN DISULFIDE-ISOMERASE A3"/>
    <property type="match status" value="1"/>
</dbReference>
<keyword evidence="10 14" id="KW-0413">Isomerase</keyword>
<dbReference type="PRINTS" id="PR00421">
    <property type="entry name" value="THIOREDOXIN"/>
</dbReference>
<name>A0AAD5X2K9_9FUNG</name>
<dbReference type="Proteomes" id="UP001212841">
    <property type="component" value="Unassembled WGS sequence"/>
</dbReference>
<feature type="domain" description="Thioredoxin" evidence="16">
    <location>
        <begin position="318"/>
        <end position="448"/>
    </location>
</feature>
<dbReference type="Gene3D" id="3.40.30.10">
    <property type="entry name" value="Glutaredoxin"/>
    <property type="match status" value="4"/>
</dbReference>